<evidence type="ECO:0000313" key="2">
    <source>
        <dbReference type="Proteomes" id="UP000187891"/>
    </source>
</evidence>
<dbReference type="Proteomes" id="UP000187891">
    <property type="component" value="Unassembled WGS sequence"/>
</dbReference>
<name>A0A1R3THY5_9HYPH</name>
<evidence type="ECO:0000313" key="1">
    <source>
        <dbReference type="EMBL" id="SCX09218.1"/>
    </source>
</evidence>
<dbReference type="EMBL" id="FMUE01000002">
    <property type="protein sequence ID" value="SCX09218.1"/>
    <property type="molecule type" value="Genomic_DNA"/>
</dbReference>
<reference evidence="2" key="1">
    <citation type="submission" date="2016-10" db="EMBL/GenBank/DDBJ databases">
        <authorList>
            <person name="Wibberg D."/>
        </authorList>
    </citation>
    <scope>NUCLEOTIDE SEQUENCE [LARGE SCALE GENOMIC DNA]</scope>
</reference>
<proteinExistence type="predicted"/>
<organism evidence="1 2">
    <name type="scientific">Agrobacterium rosae</name>
    <dbReference type="NCBI Taxonomy" id="1972867"/>
    <lineage>
        <taxon>Bacteria</taxon>
        <taxon>Pseudomonadati</taxon>
        <taxon>Pseudomonadota</taxon>
        <taxon>Alphaproteobacteria</taxon>
        <taxon>Hyphomicrobiales</taxon>
        <taxon>Rhizobiaceae</taxon>
        <taxon>Rhizobium/Agrobacterium group</taxon>
        <taxon>Agrobacterium</taxon>
    </lineage>
</organism>
<sequence length="70" mass="8260">MDTSHEYIYYSDRKRIFAQSGRTRPWSTSLCVTINPESGALSDEMCIFKLRRIIGNIIDLRAKHELRRQD</sequence>
<protein>
    <submittedName>
        <fullName evidence="1">Uncharacterized protein</fullName>
    </submittedName>
</protein>
<accession>A0A1R3THY5</accession>
<gene>
    <name evidence="1" type="ORF">DSM25559_0817</name>
</gene>
<dbReference type="AlphaFoldDB" id="A0A1R3THY5"/>
<dbReference type="STRING" id="1907666.DSM25559_0817"/>